<sequence length="594" mass="65317">MTTAQRAVECASGAAPAAAAAFGLLSAQPADRAPTPSQPLALVLPFVLPFCATLELDTLSLVDRESAALCEPEWRLRVLDRFGALRFATCAWRKCFKLRAYLQRRVIEHVTARVYLMNTRGETTCFPVPSGRTMMCSRERAIVYTRCERMFDLSLRINRSIQEISALIGLVSVDEARGLLNEHINLMTSVASLRSSLLFESELFQVFPAPVLLDANTLLRGTFRFPDDQFLAGDPTVMMQVWASIDGLIFRPLAPPAVVLPLSPRSPTAADEAPTLDAGPTAISPPPPPLAPPPPPPSTADADDASAPQTYRVLKLHELSGMTISIDDNTLRYRLTQDEMCLNALVSNTYLLYLFNPLQFRPMDWSYDAVLYVGDTRYALPTQREGVFLNSTTLALRVFLSYGRVGDPKSAEERATGQQSLLQDSDDEEEEDNEDDEGGVRGSESSEPLEIACSGDTEVFSFRLVARNRVSKETREIVNKAACFTLRGGSASGPAASDWSRLRNASVSPIDSLPPQLDAAATEKPERGDDPATAAHKRSTKLASSLRRERHVHLPCDAMICYCFDRDYTLQYVEFAIGFEALLHQLGVSSFLAV</sequence>
<feature type="region of interest" description="Disordered" evidence="1">
    <location>
        <begin position="408"/>
        <end position="448"/>
    </location>
</feature>
<keyword evidence="3" id="KW-1185">Reference proteome</keyword>
<dbReference type="EMBL" id="JAKCXM010000114">
    <property type="protein sequence ID" value="KAJ0401950.1"/>
    <property type="molecule type" value="Genomic_DNA"/>
</dbReference>
<evidence type="ECO:0000256" key="1">
    <source>
        <dbReference type="SAM" id="MobiDB-lite"/>
    </source>
</evidence>
<feature type="compositionally biased region" description="Basic and acidic residues" evidence="1">
    <location>
        <begin position="521"/>
        <end position="530"/>
    </location>
</feature>
<evidence type="ECO:0000313" key="3">
    <source>
        <dbReference type="Proteomes" id="UP001209570"/>
    </source>
</evidence>
<reference evidence="2" key="1">
    <citation type="submission" date="2021-12" db="EMBL/GenBank/DDBJ databases">
        <title>Prjna785345.</title>
        <authorList>
            <person name="Rujirawat T."/>
            <person name="Krajaejun T."/>
        </authorList>
    </citation>
    <scope>NUCLEOTIDE SEQUENCE</scope>
    <source>
        <strain evidence="2">Pi057C3</strain>
    </source>
</reference>
<feature type="compositionally biased region" description="Pro residues" evidence="1">
    <location>
        <begin position="283"/>
        <end position="298"/>
    </location>
</feature>
<gene>
    <name evidence="2" type="ORF">P43SY_001997</name>
</gene>
<evidence type="ECO:0000313" key="2">
    <source>
        <dbReference type="EMBL" id="KAJ0401950.1"/>
    </source>
</evidence>
<proteinExistence type="predicted"/>
<accession>A0AAD5LLC5</accession>
<dbReference type="AlphaFoldDB" id="A0AAD5LLC5"/>
<feature type="region of interest" description="Disordered" evidence="1">
    <location>
        <begin position="265"/>
        <end position="305"/>
    </location>
</feature>
<protein>
    <submittedName>
        <fullName evidence="2">Uncharacterized protein</fullName>
    </submittedName>
</protein>
<dbReference type="Proteomes" id="UP001209570">
    <property type="component" value="Unassembled WGS sequence"/>
</dbReference>
<feature type="compositionally biased region" description="Acidic residues" evidence="1">
    <location>
        <begin position="424"/>
        <end position="437"/>
    </location>
</feature>
<comment type="caution">
    <text evidence="2">The sequence shown here is derived from an EMBL/GenBank/DDBJ whole genome shotgun (WGS) entry which is preliminary data.</text>
</comment>
<organism evidence="2 3">
    <name type="scientific">Pythium insidiosum</name>
    <name type="common">Pythiosis disease agent</name>
    <dbReference type="NCBI Taxonomy" id="114742"/>
    <lineage>
        <taxon>Eukaryota</taxon>
        <taxon>Sar</taxon>
        <taxon>Stramenopiles</taxon>
        <taxon>Oomycota</taxon>
        <taxon>Peronosporomycetes</taxon>
        <taxon>Pythiales</taxon>
        <taxon>Pythiaceae</taxon>
        <taxon>Pythium</taxon>
    </lineage>
</organism>
<feature type="region of interest" description="Disordered" evidence="1">
    <location>
        <begin position="506"/>
        <end position="542"/>
    </location>
</feature>
<name>A0AAD5LLC5_PYTIN</name>